<dbReference type="OrthoDB" id="9775296at2"/>
<dbReference type="PANTHER" id="PTHR42901">
    <property type="entry name" value="ALCOHOL DEHYDROGENASE"/>
    <property type="match status" value="1"/>
</dbReference>
<accession>A0A561SDT7</accession>
<organism evidence="4 5">
    <name type="scientific">Kitasatospora viridis</name>
    <dbReference type="NCBI Taxonomy" id="281105"/>
    <lineage>
        <taxon>Bacteria</taxon>
        <taxon>Bacillati</taxon>
        <taxon>Actinomycetota</taxon>
        <taxon>Actinomycetes</taxon>
        <taxon>Kitasatosporales</taxon>
        <taxon>Streptomycetaceae</taxon>
        <taxon>Kitasatospora</taxon>
    </lineage>
</organism>
<dbReference type="PRINTS" id="PR00081">
    <property type="entry name" value="GDHRDH"/>
</dbReference>
<evidence type="ECO:0000256" key="1">
    <source>
        <dbReference type="ARBA" id="ARBA00006484"/>
    </source>
</evidence>
<dbReference type="Gene3D" id="3.40.50.720">
    <property type="entry name" value="NAD(P)-binding Rossmann-like Domain"/>
    <property type="match status" value="1"/>
</dbReference>
<name>A0A561SDT7_9ACTN</name>
<protein>
    <submittedName>
        <fullName evidence="4">NADP-dependent 3-hydroxy acid dehydrogenase YdfG</fullName>
    </submittedName>
</protein>
<reference evidence="4 5" key="1">
    <citation type="submission" date="2019-06" db="EMBL/GenBank/DDBJ databases">
        <title>Sequencing the genomes of 1000 actinobacteria strains.</title>
        <authorList>
            <person name="Klenk H.-P."/>
        </authorList>
    </citation>
    <scope>NUCLEOTIDE SEQUENCE [LARGE SCALE GENOMIC DNA]</scope>
    <source>
        <strain evidence="4 5">DSM 44826</strain>
    </source>
</reference>
<dbReference type="SUPFAM" id="SSF51735">
    <property type="entry name" value="NAD(P)-binding Rossmann-fold domains"/>
    <property type="match status" value="1"/>
</dbReference>
<evidence type="ECO:0000256" key="3">
    <source>
        <dbReference type="RuleBase" id="RU000363"/>
    </source>
</evidence>
<sequence length="269" mass="28237">MADQTYSDTPAPRGLAVVTGASAGIGMATAVALRKAGFLVIAAARRLDEGSRHEVVQDGIVPVHLDVTDDGSVAALARTVAATGVPLTLLVNNAGVALGADLIVESDLTHWQRMYDVNVFGVLRVTKALLPQLIENGGHVVVLGSTVGHVAYERGGGYASSKHAVSAFASTLRLELSGTPVRVTELAPGMVRSEEFMVNRFLGDSDAAAAVYRGVDEPLSPEDIAECVAWCVTRPPHVDVDLLMVRPVAQAAQHKVHRTEPGAGSRIPR</sequence>
<dbReference type="InterPro" id="IPR020904">
    <property type="entry name" value="Sc_DH/Rdtase_CS"/>
</dbReference>
<evidence type="ECO:0000313" key="4">
    <source>
        <dbReference type="EMBL" id="TWF73036.1"/>
    </source>
</evidence>
<dbReference type="PRINTS" id="PR00080">
    <property type="entry name" value="SDRFAMILY"/>
</dbReference>
<proteinExistence type="inferred from homology"/>
<dbReference type="PROSITE" id="PS00061">
    <property type="entry name" value="ADH_SHORT"/>
    <property type="match status" value="1"/>
</dbReference>
<gene>
    <name evidence="4" type="ORF">FHX73_16187</name>
</gene>
<dbReference type="InterPro" id="IPR036291">
    <property type="entry name" value="NAD(P)-bd_dom_sf"/>
</dbReference>
<dbReference type="InterPro" id="IPR002347">
    <property type="entry name" value="SDR_fam"/>
</dbReference>
<dbReference type="FunFam" id="3.40.50.720:FF:000047">
    <property type="entry name" value="NADP-dependent L-serine/L-allo-threonine dehydrogenase"/>
    <property type="match status" value="1"/>
</dbReference>
<dbReference type="Proteomes" id="UP000317940">
    <property type="component" value="Unassembled WGS sequence"/>
</dbReference>
<keyword evidence="5" id="KW-1185">Reference proteome</keyword>
<dbReference type="PANTHER" id="PTHR42901:SF1">
    <property type="entry name" value="ALCOHOL DEHYDROGENASE"/>
    <property type="match status" value="1"/>
</dbReference>
<dbReference type="AlphaFoldDB" id="A0A561SDT7"/>
<keyword evidence="2" id="KW-0560">Oxidoreductase</keyword>
<dbReference type="Pfam" id="PF00106">
    <property type="entry name" value="adh_short"/>
    <property type="match status" value="1"/>
</dbReference>
<dbReference type="RefSeq" id="WP_145911015.1">
    <property type="nucleotide sequence ID" value="NZ_BAAAMZ010000005.1"/>
</dbReference>
<evidence type="ECO:0000313" key="5">
    <source>
        <dbReference type="Proteomes" id="UP000317940"/>
    </source>
</evidence>
<evidence type="ECO:0000256" key="2">
    <source>
        <dbReference type="ARBA" id="ARBA00023002"/>
    </source>
</evidence>
<comment type="similarity">
    <text evidence="1 3">Belongs to the short-chain dehydrogenases/reductases (SDR) family.</text>
</comment>
<dbReference type="GO" id="GO:0016616">
    <property type="term" value="F:oxidoreductase activity, acting on the CH-OH group of donors, NAD or NADP as acceptor"/>
    <property type="evidence" value="ECO:0007669"/>
    <property type="project" value="UniProtKB-ARBA"/>
</dbReference>
<dbReference type="EMBL" id="VIWT01000006">
    <property type="protein sequence ID" value="TWF73036.1"/>
    <property type="molecule type" value="Genomic_DNA"/>
</dbReference>
<comment type="caution">
    <text evidence="4">The sequence shown here is derived from an EMBL/GenBank/DDBJ whole genome shotgun (WGS) entry which is preliminary data.</text>
</comment>